<reference evidence="2 3" key="1">
    <citation type="journal article" date="2020" name="Nat. Food">
        <title>A phased Vanilla planifolia genome enables genetic improvement of flavour and production.</title>
        <authorList>
            <person name="Hasing T."/>
            <person name="Tang H."/>
            <person name="Brym M."/>
            <person name="Khazi F."/>
            <person name="Huang T."/>
            <person name="Chambers A.H."/>
        </authorList>
    </citation>
    <scope>NUCLEOTIDE SEQUENCE [LARGE SCALE GENOMIC DNA]</scope>
    <source>
        <tissue evidence="2">Leaf</tissue>
    </source>
</reference>
<feature type="region of interest" description="Disordered" evidence="1">
    <location>
        <begin position="1"/>
        <end position="79"/>
    </location>
</feature>
<protein>
    <submittedName>
        <fullName evidence="2">Uncharacterized protein</fullName>
    </submittedName>
</protein>
<comment type="caution">
    <text evidence="2">The sequence shown here is derived from an EMBL/GenBank/DDBJ whole genome shotgun (WGS) entry which is preliminary data.</text>
</comment>
<dbReference type="OrthoDB" id="1740202at2759"/>
<organism evidence="2 3">
    <name type="scientific">Vanilla planifolia</name>
    <name type="common">Vanilla</name>
    <dbReference type="NCBI Taxonomy" id="51239"/>
    <lineage>
        <taxon>Eukaryota</taxon>
        <taxon>Viridiplantae</taxon>
        <taxon>Streptophyta</taxon>
        <taxon>Embryophyta</taxon>
        <taxon>Tracheophyta</taxon>
        <taxon>Spermatophyta</taxon>
        <taxon>Magnoliopsida</taxon>
        <taxon>Liliopsida</taxon>
        <taxon>Asparagales</taxon>
        <taxon>Orchidaceae</taxon>
        <taxon>Vanilloideae</taxon>
        <taxon>Vanilleae</taxon>
        <taxon>Vanilla</taxon>
    </lineage>
</organism>
<feature type="compositionally biased region" description="Polar residues" evidence="1">
    <location>
        <begin position="9"/>
        <end position="23"/>
    </location>
</feature>
<evidence type="ECO:0000313" key="2">
    <source>
        <dbReference type="EMBL" id="KAG0487883.1"/>
    </source>
</evidence>
<dbReference type="AlphaFoldDB" id="A0A835V7Y7"/>
<gene>
    <name evidence="2" type="ORF">HPP92_006694</name>
</gene>
<name>A0A835V7Y7_VANPL</name>
<evidence type="ECO:0000313" key="3">
    <source>
        <dbReference type="Proteomes" id="UP000636800"/>
    </source>
</evidence>
<accession>A0A835V7Y7</accession>
<dbReference type="EMBL" id="JADCNL010000003">
    <property type="protein sequence ID" value="KAG0487883.1"/>
    <property type="molecule type" value="Genomic_DNA"/>
</dbReference>
<dbReference type="Proteomes" id="UP000636800">
    <property type="component" value="Chromosome 3"/>
</dbReference>
<keyword evidence="3" id="KW-1185">Reference proteome</keyword>
<feature type="region of interest" description="Disordered" evidence="1">
    <location>
        <begin position="139"/>
        <end position="159"/>
    </location>
</feature>
<evidence type="ECO:0000256" key="1">
    <source>
        <dbReference type="SAM" id="MobiDB-lite"/>
    </source>
</evidence>
<proteinExistence type="predicted"/>
<sequence>MRMDLIKTHVSNGNLTSSPNQSPVLLRGATTGTNQQPKQDGRDLSHLKSTSPIISPQDSPKNNLKHSVERTQPNPNDWSRDQVAAADRMWLAMSSAPSVSSQVSGAQIKSEEPSFGQMMANEVRTNSHPATFKENLAVLQRPKQNLPPSTIDMHGREPI</sequence>
<feature type="compositionally biased region" description="Polar residues" evidence="1">
    <location>
        <begin position="47"/>
        <end position="62"/>
    </location>
</feature>